<evidence type="ECO:0000313" key="3">
    <source>
        <dbReference type="EMBL" id="KAJ4328864.1"/>
    </source>
</evidence>
<dbReference type="Proteomes" id="UP001140502">
    <property type="component" value="Unassembled WGS sequence"/>
</dbReference>
<accession>A0A9W9BTA9</accession>
<dbReference type="Pfam" id="PF06985">
    <property type="entry name" value="HET"/>
    <property type="match status" value="1"/>
</dbReference>
<evidence type="ECO:0000313" key="4">
    <source>
        <dbReference type="Proteomes" id="UP001140502"/>
    </source>
</evidence>
<dbReference type="PANTHER" id="PTHR24148:SF82">
    <property type="entry name" value="HETEROKARYON INCOMPATIBILITY DOMAIN-CONTAINING PROTEIN"/>
    <property type="match status" value="1"/>
</dbReference>
<gene>
    <name evidence="3" type="ORF">N0V84_000652</name>
</gene>
<proteinExistence type="predicted"/>
<keyword evidence="4" id="KW-1185">Reference proteome</keyword>
<sequence>MDNDPEPLPADAGPSDDPATINESVTRSRIERFQKSIRPRTEDILKEKGYDITKYNFDDLPEAAHQACEDRFIECVKTLLDLALGEDTALPQASPKCPKKDDESHVSGESLYSTVPLDISPFCDSLRLLQLLPATSLDAPICAKLYCPSIKSPRKPQYEALSYVWGSPELACAITVNDHETMINSNLHEALKYLRRPNTSRVLWVDQLCINQQDAVEKSHQVARMGDIYRKATDVVIFLGPPTAPLTIFMDALANKRLIDLQDEPLNEPGSILQLAVEAVCAFCSTPWWTRLWVQQEFYLASGDPLWYCGDLSARTSQIQDELVRLRKDFLSHRAELEDRGIPDLSLEHAFNNLFPMVLEQLAQRSNARGPRRPKDNGKGTYQPKTRLHLLPSVLYAQLDKSASDPRDYVYGVRDLMGSVFSQTVLPDYSKSVEYAFELLAAWLLLVESWADMFWHYPSRRVTSADDPVSPSWVPDFSRRCHMPVFEPTPDSGNPSKDLAHISCAIVDRVLHIQGRELGAIKEIVPLSADNSLTLINQLWQFDNRHNDMSTAFARLGLVARLPSSSFYWALDQLTGVDQAVSTHALLNFQVDVAVLFNILEEEYDKVRRDIDATPLVDESSQDQDDGESDAASRYFRNLRLSGMYTFLRDKALGDFAGSCMFDYANLVSQLQVLAFQTTQEAEELAQQLFRIEESQDKSVPEMHPFCLALARQLYAGVYDEEIQDCVVRVLRITRVFHEVCQHRWSGLKIEPRATTDEKSAEYDAQVQELSNMARDKLRNLDHVLPKWSQEVNPLQTLLDSRNITCEGRVIFRTTNNKMGLSCPGVEGIAVGQRIVMLDGPRFPVIICPTPSPSSDKHRYGKMIGHVMVEGVEGSNVKVGDGQTEGSIKAKLRMFRIV</sequence>
<feature type="region of interest" description="Disordered" evidence="1">
    <location>
        <begin position="1"/>
        <end position="33"/>
    </location>
</feature>
<feature type="domain" description="Heterokaryon incompatibility" evidence="2">
    <location>
        <begin position="158"/>
        <end position="297"/>
    </location>
</feature>
<reference evidence="3" key="1">
    <citation type="submission" date="2022-10" db="EMBL/GenBank/DDBJ databases">
        <title>Tapping the CABI collections for fungal endophytes: first genome assemblies for Collariella, Neodidymelliopsis, Ascochyta clinopodiicola, Didymella pomorum, Didymosphaeria variabile, Neocosmospora piperis and Neocucurbitaria cava.</title>
        <authorList>
            <person name="Hill R."/>
        </authorList>
    </citation>
    <scope>NUCLEOTIDE SEQUENCE</scope>
    <source>
        <strain evidence="3">IMI 366586</strain>
    </source>
</reference>
<protein>
    <recommendedName>
        <fullName evidence="2">Heterokaryon incompatibility domain-containing protein</fullName>
    </recommendedName>
</protein>
<dbReference type="InterPro" id="IPR010730">
    <property type="entry name" value="HET"/>
</dbReference>
<evidence type="ECO:0000256" key="1">
    <source>
        <dbReference type="SAM" id="MobiDB-lite"/>
    </source>
</evidence>
<dbReference type="InterPro" id="IPR052895">
    <property type="entry name" value="HetReg/Transcr_Mod"/>
</dbReference>
<dbReference type="EMBL" id="JAPEUR010000006">
    <property type="protein sequence ID" value="KAJ4328864.1"/>
    <property type="molecule type" value="Genomic_DNA"/>
</dbReference>
<name>A0A9W9BTA9_9HYPO</name>
<organism evidence="3 4">
    <name type="scientific">Fusarium piperis</name>
    <dbReference type="NCBI Taxonomy" id="1435070"/>
    <lineage>
        <taxon>Eukaryota</taxon>
        <taxon>Fungi</taxon>
        <taxon>Dikarya</taxon>
        <taxon>Ascomycota</taxon>
        <taxon>Pezizomycotina</taxon>
        <taxon>Sordariomycetes</taxon>
        <taxon>Hypocreomycetidae</taxon>
        <taxon>Hypocreales</taxon>
        <taxon>Nectriaceae</taxon>
        <taxon>Fusarium</taxon>
        <taxon>Fusarium solani species complex</taxon>
    </lineage>
</organism>
<dbReference type="AlphaFoldDB" id="A0A9W9BTA9"/>
<dbReference type="PANTHER" id="PTHR24148">
    <property type="entry name" value="ANKYRIN REPEAT DOMAIN-CONTAINING PROTEIN 39 HOMOLOG-RELATED"/>
    <property type="match status" value="1"/>
</dbReference>
<comment type="caution">
    <text evidence="3">The sequence shown here is derived from an EMBL/GenBank/DDBJ whole genome shotgun (WGS) entry which is preliminary data.</text>
</comment>
<dbReference type="OrthoDB" id="5029321at2759"/>
<evidence type="ECO:0000259" key="2">
    <source>
        <dbReference type="Pfam" id="PF06985"/>
    </source>
</evidence>